<proteinExistence type="predicted"/>
<dbReference type="OrthoDB" id="6111975at2"/>
<dbReference type="EMBL" id="CP036316">
    <property type="protein sequence ID" value="QDT64248.1"/>
    <property type="molecule type" value="Genomic_DNA"/>
</dbReference>
<dbReference type="PANTHER" id="PTHR24350">
    <property type="entry name" value="SERINE/THREONINE-PROTEIN KINASE IAL-RELATED"/>
    <property type="match status" value="1"/>
</dbReference>
<keyword evidence="2 8" id="KW-0808">Transferase</keyword>
<evidence type="ECO:0000256" key="1">
    <source>
        <dbReference type="ARBA" id="ARBA00022527"/>
    </source>
</evidence>
<keyword evidence="4 8" id="KW-0418">Kinase</keyword>
<keyword evidence="5 6" id="KW-0067">ATP-binding</keyword>
<evidence type="ECO:0000259" key="7">
    <source>
        <dbReference type="PROSITE" id="PS50011"/>
    </source>
</evidence>
<dbReference type="InterPro" id="IPR030616">
    <property type="entry name" value="Aur-like"/>
</dbReference>
<dbReference type="GO" id="GO:0004674">
    <property type="term" value="F:protein serine/threonine kinase activity"/>
    <property type="evidence" value="ECO:0007669"/>
    <property type="project" value="UniProtKB-KW"/>
</dbReference>
<evidence type="ECO:0000256" key="4">
    <source>
        <dbReference type="ARBA" id="ARBA00022777"/>
    </source>
</evidence>
<sequence length="289" mass="32548">MKLTLSNLLGFGPRRLNVSKRFNLIGEVGQGSMSKVWMAQDFELGCKVALKLLDREKTSKFESRFSGLQKPSEGEVAVSLNHPNIVKTHEQGLTTDNLSFLIMEYIEGHSLAYHVGQVAEKPIHARLDWVQQIGSALAHMHDAGWIHRDICPRNIMVSNKSQTKLIDFGLAIPDRPEFRRPGNRTGTANYLAPEVIRRQPTDQRVDVFAYSITCYEICTGELPWERARSLDAAIQHLNLPAKPLLQYVPDFPIPVADVIMRGIATNPDERWNSMEDMNAAMRDAIDCSP</sequence>
<feature type="domain" description="Protein kinase" evidence="7">
    <location>
        <begin position="22"/>
        <end position="289"/>
    </location>
</feature>
<dbReference type="RefSeq" id="WP_145261245.1">
    <property type="nucleotide sequence ID" value="NZ_CP036316.1"/>
</dbReference>
<organism evidence="8 9">
    <name type="scientific">Calycomorphotria hydatis</name>
    <dbReference type="NCBI Taxonomy" id="2528027"/>
    <lineage>
        <taxon>Bacteria</taxon>
        <taxon>Pseudomonadati</taxon>
        <taxon>Planctomycetota</taxon>
        <taxon>Planctomycetia</taxon>
        <taxon>Planctomycetales</taxon>
        <taxon>Planctomycetaceae</taxon>
        <taxon>Calycomorphotria</taxon>
    </lineage>
</organism>
<dbReference type="PROSITE" id="PS50011">
    <property type="entry name" value="PROTEIN_KINASE_DOM"/>
    <property type="match status" value="1"/>
</dbReference>
<dbReference type="CDD" id="cd14014">
    <property type="entry name" value="STKc_PknB_like"/>
    <property type="match status" value="1"/>
</dbReference>
<reference evidence="8 9" key="1">
    <citation type="submission" date="2019-02" db="EMBL/GenBank/DDBJ databases">
        <title>Deep-cultivation of Planctomycetes and their phenomic and genomic characterization uncovers novel biology.</title>
        <authorList>
            <person name="Wiegand S."/>
            <person name="Jogler M."/>
            <person name="Boedeker C."/>
            <person name="Pinto D."/>
            <person name="Vollmers J."/>
            <person name="Rivas-Marin E."/>
            <person name="Kohn T."/>
            <person name="Peeters S.H."/>
            <person name="Heuer A."/>
            <person name="Rast P."/>
            <person name="Oberbeckmann S."/>
            <person name="Bunk B."/>
            <person name="Jeske O."/>
            <person name="Meyerdierks A."/>
            <person name="Storesund J.E."/>
            <person name="Kallscheuer N."/>
            <person name="Luecker S."/>
            <person name="Lage O.M."/>
            <person name="Pohl T."/>
            <person name="Merkel B.J."/>
            <person name="Hornburger P."/>
            <person name="Mueller R.-W."/>
            <person name="Bruemmer F."/>
            <person name="Labrenz M."/>
            <person name="Spormann A.M."/>
            <person name="Op den Camp H."/>
            <person name="Overmann J."/>
            <person name="Amann R."/>
            <person name="Jetten M.S.M."/>
            <person name="Mascher T."/>
            <person name="Medema M.H."/>
            <person name="Devos D.P."/>
            <person name="Kaster A.-K."/>
            <person name="Ovreas L."/>
            <person name="Rohde M."/>
            <person name="Galperin M.Y."/>
            <person name="Jogler C."/>
        </authorList>
    </citation>
    <scope>NUCLEOTIDE SEQUENCE [LARGE SCALE GENOMIC DNA]</scope>
    <source>
        <strain evidence="8 9">V22</strain>
    </source>
</reference>
<evidence type="ECO:0000256" key="3">
    <source>
        <dbReference type="ARBA" id="ARBA00022741"/>
    </source>
</evidence>
<dbReference type="KEGG" id="chya:V22_14790"/>
<dbReference type="Proteomes" id="UP000319976">
    <property type="component" value="Chromosome"/>
</dbReference>
<accession>A0A517T797</accession>
<dbReference type="InterPro" id="IPR011009">
    <property type="entry name" value="Kinase-like_dom_sf"/>
</dbReference>
<dbReference type="AlphaFoldDB" id="A0A517T797"/>
<dbReference type="GO" id="GO:0005524">
    <property type="term" value="F:ATP binding"/>
    <property type="evidence" value="ECO:0007669"/>
    <property type="project" value="UniProtKB-UniRule"/>
</dbReference>
<evidence type="ECO:0000256" key="5">
    <source>
        <dbReference type="ARBA" id="ARBA00022840"/>
    </source>
</evidence>
<evidence type="ECO:0000313" key="9">
    <source>
        <dbReference type="Proteomes" id="UP000319976"/>
    </source>
</evidence>
<dbReference type="PROSITE" id="PS00107">
    <property type="entry name" value="PROTEIN_KINASE_ATP"/>
    <property type="match status" value="1"/>
</dbReference>
<gene>
    <name evidence="8" type="primary">prkC_6</name>
    <name evidence="8" type="ORF">V22_14790</name>
</gene>
<protein>
    <submittedName>
        <fullName evidence="8">Serine/threonine-protein kinase PrkC</fullName>
        <ecNumber evidence="8">2.7.11.1</ecNumber>
    </submittedName>
</protein>
<evidence type="ECO:0000256" key="2">
    <source>
        <dbReference type="ARBA" id="ARBA00022679"/>
    </source>
</evidence>
<dbReference type="Gene3D" id="1.10.510.10">
    <property type="entry name" value="Transferase(Phosphotransferase) domain 1"/>
    <property type="match status" value="1"/>
</dbReference>
<feature type="binding site" evidence="6">
    <location>
        <position position="51"/>
    </location>
    <ligand>
        <name>ATP</name>
        <dbReference type="ChEBI" id="CHEBI:30616"/>
    </ligand>
</feature>
<dbReference type="Gene3D" id="3.30.200.20">
    <property type="entry name" value="Phosphorylase Kinase, domain 1"/>
    <property type="match status" value="1"/>
</dbReference>
<dbReference type="EC" id="2.7.11.1" evidence="8"/>
<keyword evidence="1" id="KW-0723">Serine/threonine-protein kinase</keyword>
<keyword evidence="3 6" id="KW-0547">Nucleotide-binding</keyword>
<evidence type="ECO:0000313" key="8">
    <source>
        <dbReference type="EMBL" id="QDT64248.1"/>
    </source>
</evidence>
<keyword evidence="9" id="KW-1185">Reference proteome</keyword>
<dbReference type="InterPro" id="IPR017441">
    <property type="entry name" value="Protein_kinase_ATP_BS"/>
</dbReference>
<dbReference type="InterPro" id="IPR000719">
    <property type="entry name" value="Prot_kinase_dom"/>
</dbReference>
<dbReference type="Pfam" id="PF00069">
    <property type="entry name" value="Pkinase"/>
    <property type="match status" value="1"/>
</dbReference>
<name>A0A517T797_9PLAN</name>
<evidence type="ECO:0000256" key="6">
    <source>
        <dbReference type="PROSITE-ProRule" id="PRU10141"/>
    </source>
</evidence>
<dbReference type="SUPFAM" id="SSF56112">
    <property type="entry name" value="Protein kinase-like (PK-like)"/>
    <property type="match status" value="1"/>
</dbReference>